<reference evidence="5" key="1">
    <citation type="submission" date="2009-07" db="EMBL/GenBank/DDBJ databases">
        <authorList>
            <person name="Weinstock G."/>
            <person name="Sodergren E."/>
            <person name="Clifton S."/>
            <person name="Fulton L."/>
            <person name="Fulton B."/>
            <person name="Courtney L."/>
            <person name="Fronick C."/>
            <person name="Harrison M."/>
            <person name="Strong C."/>
            <person name="Farmer C."/>
            <person name="Delahaunty K."/>
            <person name="Markovic C."/>
            <person name="Hall O."/>
            <person name="Minx P."/>
            <person name="Tomlinson C."/>
            <person name="Mitreva M."/>
            <person name="Nelson J."/>
            <person name="Hou S."/>
            <person name="Wollam A."/>
            <person name="Pepin K.H."/>
            <person name="Johnson M."/>
            <person name="Bhonagiri V."/>
            <person name="Nash W.E."/>
            <person name="Warren W."/>
            <person name="Chinwalla A."/>
            <person name="Mardis E.R."/>
            <person name="Wilson R.K."/>
        </authorList>
    </citation>
    <scope>NUCLEOTIDE SEQUENCE [LARGE SCALE GENOMIC DNA]</scope>
    <source>
        <strain evidence="5">DSM 14469</strain>
    </source>
</reference>
<dbReference type="InterPro" id="IPR038713">
    <property type="entry name" value="Terminase_Gp1_N_sf"/>
</dbReference>
<dbReference type="GO" id="GO:0051276">
    <property type="term" value="P:chromosome organization"/>
    <property type="evidence" value="ECO:0007669"/>
    <property type="project" value="InterPro"/>
</dbReference>
<keyword evidence="2" id="KW-0231">Viral genome packaging</keyword>
<organism evidence="5 6">
    <name type="scientific">Marvinbryantia formatexigens DSM 14469</name>
    <dbReference type="NCBI Taxonomy" id="478749"/>
    <lineage>
        <taxon>Bacteria</taxon>
        <taxon>Bacillati</taxon>
        <taxon>Bacillota</taxon>
        <taxon>Clostridia</taxon>
        <taxon>Lachnospirales</taxon>
        <taxon>Lachnospiraceae</taxon>
        <taxon>Marvinbryantia</taxon>
    </lineage>
</organism>
<evidence type="ECO:0000259" key="4">
    <source>
        <dbReference type="Pfam" id="PF10668"/>
    </source>
</evidence>
<evidence type="ECO:0000313" key="5">
    <source>
        <dbReference type="EMBL" id="EET60408.1"/>
    </source>
</evidence>
<dbReference type="AlphaFoldDB" id="C6LG44"/>
<dbReference type="InterPro" id="IPR018925">
    <property type="entry name" value="XtmA-like_N"/>
</dbReference>
<name>C6LG44_9FIRM</name>
<dbReference type="PANTHER" id="PTHR41328:SF3">
    <property type="entry name" value="PBSX PHAGE TERMINASE SMALL SUBUNIT"/>
    <property type="match status" value="1"/>
</dbReference>
<dbReference type="STRING" id="168384.SAMN05660368_03736"/>
<dbReference type="OrthoDB" id="9768556at2"/>
<dbReference type="EMBL" id="ACCL02000011">
    <property type="protein sequence ID" value="EET60408.1"/>
    <property type="molecule type" value="Genomic_DNA"/>
</dbReference>
<dbReference type="Proteomes" id="UP000005561">
    <property type="component" value="Unassembled WGS sequence"/>
</dbReference>
<evidence type="ECO:0000256" key="3">
    <source>
        <dbReference type="SAM" id="MobiDB-lite"/>
    </source>
</evidence>
<comment type="caution">
    <text evidence="5">The sequence shown here is derived from an EMBL/GenBank/DDBJ whole genome shotgun (WGS) entry which is preliminary data.</text>
</comment>
<dbReference type="PANTHER" id="PTHR41328">
    <property type="entry name" value="TERMINASE SMALL SUBUNIT-RELATED"/>
    <property type="match status" value="1"/>
</dbReference>
<dbReference type="InterPro" id="IPR005335">
    <property type="entry name" value="Terminase_ssu"/>
</dbReference>
<keyword evidence="1" id="KW-1188">Viral release from host cell</keyword>
<keyword evidence="6" id="KW-1185">Reference proteome</keyword>
<dbReference type="Pfam" id="PF10668">
    <property type="entry name" value="Phage_terminase"/>
    <property type="match status" value="1"/>
</dbReference>
<dbReference type="eggNOG" id="COG3728">
    <property type="taxonomic scope" value="Bacteria"/>
</dbReference>
<sequence length="297" mass="34121">MPRKPDERMSQAKEMFLGGMKLVEIAGRLNLPEGTIRRWKSTYKWENPNGDDNERSDKNNERSDAKSERSERKQNRKRKMIAEAVTQVLENPDLTDKQRLFCCLYIRCFNATKAYQKAYGCSYETALTNGSALLKNTRVREEIRELKKDRLNREMLDEHDIFQKYIDIAFANITDFVEFGQEQIHVISMYGPVQVADPETGKKVPLMKTVNSVRLREHTDVDGTLISEVKQGRDGASIKLADRMKALQWLTDHMDLATAEQRARIELLKAQTADAVSTGNEEVEDWIDAVNDDAAEE</sequence>
<dbReference type="InterPro" id="IPR052404">
    <property type="entry name" value="SPP1-like_terminase"/>
</dbReference>
<dbReference type="RefSeq" id="WP_006862389.1">
    <property type="nucleotide sequence ID" value="NZ_ACCL02000011.1"/>
</dbReference>
<evidence type="ECO:0000256" key="1">
    <source>
        <dbReference type="ARBA" id="ARBA00022612"/>
    </source>
</evidence>
<gene>
    <name evidence="5" type="ORF">BRYFOR_07604</name>
</gene>
<proteinExistence type="predicted"/>
<accession>C6LG44</accession>
<feature type="domain" description="PBSX phage terminase small subunit-like N-terminal" evidence="4">
    <location>
        <begin position="1"/>
        <end position="49"/>
    </location>
</feature>
<protein>
    <submittedName>
        <fullName evidence="5">Terminase small subunit</fullName>
    </submittedName>
</protein>
<feature type="region of interest" description="Disordered" evidence="3">
    <location>
        <begin position="40"/>
        <end position="78"/>
    </location>
</feature>
<evidence type="ECO:0000256" key="2">
    <source>
        <dbReference type="ARBA" id="ARBA00023219"/>
    </source>
</evidence>
<feature type="compositionally biased region" description="Basic and acidic residues" evidence="3">
    <location>
        <begin position="52"/>
        <end position="73"/>
    </location>
</feature>
<dbReference type="Gene3D" id="1.10.10.1400">
    <property type="entry name" value="Terminase, small subunit, N-terminal DNA-binding domain, HTH motif"/>
    <property type="match status" value="1"/>
</dbReference>
<dbReference type="Pfam" id="PF03592">
    <property type="entry name" value="Terminase_2"/>
    <property type="match status" value="1"/>
</dbReference>
<evidence type="ECO:0000313" key="6">
    <source>
        <dbReference type="Proteomes" id="UP000005561"/>
    </source>
</evidence>